<dbReference type="STRING" id="1670800.BSQ44_23750"/>
<sequence>MEHIAALLMVIGCSGDLKVCEEIPTEVSVFETRQDCAAELVSAQRLYGRHHDTAFFKCVSVDPAVDDASADLVWDINPDGVLHAAVETLEEPGAMVAYAETTPRHNRAMPNTFAAN</sequence>
<proteinExistence type="predicted"/>
<dbReference type="KEGG" id="meso:BSQ44_23750"/>
<name>A0A1L3SXL6_9HYPH</name>
<protein>
    <submittedName>
        <fullName evidence="1">Uncharacterized protein</fullName>
    </submittedName>
</protein>
<dbReference type="Proteomes" id="UP000182840">
    <property type="component" value="Chromosome"/>
</dbReference>
<evidence type="ECO:0000313" key="2">
    <source>
        <dbReference type="Proteomes" id="UP000182840"/>
    </source>
</evidence>
<dbReference type="AlphaFoldDB" id="A0A1L3SXL6"/>
<dbReference type="OrthoDB" id="7907327at2"/>
<dbReference type="EMBL" id="CP018171">
    <property type="protein sequence ID" value="APH74045.1"/>
    <property type="molecule type" value="Genomic_DNA"/>
</dbReference>
<organism evidence="1 2">
    <name type="scientific">Aquibium oceanicum</name>
    <dbReference type="NCBI Taxonomy" id="1670800"/>
    <lineage>
        <taxon>Bacteria</taxon>
        <taxon>Pseudomonadati</taxon>
        <taxon>Pseudomonadota</taxon>
        <taxon>Alphaproteobacteria</taxon>
        <taxon>Hyphomicrobiales</taxon>
        <taxon>Phyllobacteriaceae</taxon>
        <taxon>Aquibium</taxon>
    </lineage>
</organism>
<reference evidence="2" key="1">
    <citation type="submission" date="2016-11" db="EMBL/GenBank/DDBJ databases">
        <title>Mesorhizobium oceanicum sp. nov., isolated from deep seawater in South China Sea.</title>
        <authorList>
            <person name="Fu G.-Y."/>
        </authorList>
    </citation>
    <scope>NUCLEOTIDE SEQUENCE [LARGE SCALE GENOMIC DNA]</scope>
    <source>
        <strain evidence="2">B7</strain>
    </source>
</reference>
<evidence type="ECO:0000313" key="1">
    <source>
        <dbReference type="EMBL" id="APH74045.1"/>
    </source>
</evidence>
<dbReference type="RefSeq" id="WP_072607509.1">
    <property type="nucleotide sequence ID" value="NZ_CP018171.1"/>
</dbReference>
<keyword evidence="2" id="KW-1185">Reference proteome</keyword>
<gene>
    <name evidence="1" type="ORF">BSQ44_23750</name>
</gene>
<accession>A0A1L3SXL6</accession>